<dbReference type="SUPFAM" id="SSF53335">
    <property type="entry name" value="S-adenosyl-L-methionine-dependent methyltransferases"/>
    <property type="match status" value="1"/>
</dbReference>
<protein>
    <submittedName>
        <fullName evidence="4">Methyltransferase domain protein</fullName>
    </submittedName>
</protein>
<dbReference type="PATRIC" id="fig|626937.4.peg.900"/>
<dbReference type="InterPro" id="IPR023149">
    <property type="entry name" value="Trans_acon_MeTrfase_C"/>
</dbReference>
<keyword evidence="5" id="KW-1185">Reference proteome</keyword>
<dbReference type="Proteomes" id="UP000070366">
    <property type="component" value="Unassembled WGS sequence"/>
</dbReference>
<evidence type="ECO:0000256" key="1">
    <source>
        <dbReference type="ARBA" id="ARBA00022603"/>
    </source>
</evidence>
<dbReference type="Gene3D" id="3.40.50.150">
    <property type="entry name" value="Vaccinia Virus protein VP39"/>
    <property type="match status" value="1"/>
</dbReference>
<reference evidence="5" key="1">
    <citation type="submission" date="2016-02" db="EMBL/GenBank/DDBJ databases">
        <authorList>
            <person name="Mitreva M."/>
            <person name="Pepin K.H."/>
            <person name="Mihindukulasuriya K.A."/>
            <person name="Fulton R."/>
            <person name="Fronick C."/>
            <person name="O'Laughlin M."/>
            <person name="Miner T."/>
            <person name="Herter B."/>
            <person name="Rosa B.A."/>
            <person name="Cordes M."/>
            <person name="Tomlinson C."/>
            <person name="Wollam A."/>
            <person name="Palsikar V.B."/>
            <person name="Mardis E.R."/>
            <person name="Wilson R.K."/>
        </authorList>
    </citation>
    <scope>NUCLEOTIDE SEQUENCE [LARGE SCALE GENOMIC DNA]</scope>
    <source>
        <strain evidence="5">DSM 22607</strain>
    </source>
</reference>
<proteinExistence type="predicted"/>
<gene>
    <name evidence="4" type="ORF">HMPREF3293_00912</name>
</gene>
<dbReference type="GO" id="GO:0032259">
    <property type="term" value="P:methylation"/>
    <property type="evidence" value="ECO:0007669"/>
    <property type="project" value="UniProtKB-KW"/>
</dbReference>
<dbReference type="STRING" id="626937.HMPREF3293_00912"/>
<name>A0A136Q6I4_9FIRM</name>
<evidence type="ECO:0000259" key="3">
    <source>
        <dbReference type="Pfam" id="PF13649"/>
    </source>
</evidence>
<accession>A0A136Q6I4</accession>
<sequence length="256" mass="29620">MTQWDSVLYLKYEQERTQPSRDLAARLPQKGVARVLDIGCGPGNSTHVLRRRYPGAYILGTDSSENMISRARQSYPQESWQVLSAPGGFRRLPRDFDLVFSNACIQWIPRHTTLVPAMMELLKPGGTLAVQVPMNFHEPVHQIIGTVVHSAKWSGLLPSKRIFHTLPPEEYYALLSGISPSFSIWQTIYYHSMDSVEDILDWYRGTGLRPYLEQLPAEKKEEFEKDIRTLLRQKYPMQENGRIIFRFPRFFFTAVK</sequence>
<dbReference type="RefSeq" id="WP_066520324.1">
    <property type="nucleotide sequence ID" value="NZ_CABMOF010000003.1"/>
</dbReference>
<keyword evidence="2 4" id="KW-0808">Transferase</keyword>
<dbReference type="Gene3D" id="1.10.150.290">
    <property type="entry name" value="S-adenosyl-L-methionine-dependent methyltransferases"/>
    <property type="match status" value="1"/>
</dbReference>
<feature type="domain" description="Methyltransferase" evidence="3">
    <location>
        <begin position="35"/>
        <end position="126"/>
    </location>
</feature>
<dbReference type="InterPro" id="IPR041698">
    <property type="entry name" value="Methyltransf_25"/>
</dbReference>
<dbReference type="GO" id="GO:0030798">
    <property type="term" value="F:trans-aconitate 2-methyltransferase activity"/>
    <property type="evidence" value="ECO:0007669"/>
    <property type="project" value="InterPro"/>
</dbReference>
<comment type="caution">
    <text evidence="4">The sequence shown here is derived from an EMBL/GenBank/DDBJ whole genome shotgun (WGS) entry which is preliminary data.</text>
</comment>
<evidence type="ECO:0000313" key="5">
    <source>
        <dbReference type="Proteomes" id="UP000070366"/>
    </source>
</evidence>
<evidence type="ECO:0000256" key="2">
    <source>
        <dbReference type="ARBA" id="ARBA00022679"/>
    </source>
</evidence>
<evidence type="ECO:0000313" key="4">
    <source>
        <dbReference type="EMBL" id="KXK66176.1"/>
    </source>
</evidence>
<dbReference type="CDD" id="cd02440">
    <property type="entry name" value="AdoMet_MTases"/>
    <property type="match status" value="1"/>
</dbReference>
<dbReference type="KEGG" id="cmiu:B1H56_01560"/>
<dbReference type="PANTHER" id="PTHR43861">
    <property type="entry name" value="TRANS-ACONITATE 2-METHYLTRANSFERASE-RELATED"/>
    <property type="match status" value="1"/>
</dbReference>
<dbReference type="InterPro" id="IPR029063">
    <property type="entry name" value="SAM-dependent_MTases_sf"/>
</dbReference>
<dbReference type="Pfam" id="PF13649">
    <property type="entry name" value="Methyltransf_25"/>
    <property type="match status" value="1"/>
</dbReference>
<dbReference type="OrthoDB" id="9774345at2"/>
<dbReference type="EMBL" id="LSZW01000047">
    <property type="protein sequence ID" value="KXK66176.1"/>
    <property type="molecule type" value="Genomic_DNA"/>
</dbReference>
<dbReference type="PANTHER" id="PTHR43861:SF1">
    <property type="entry name" value="TRANS-ACONITATE 2-METHYLTRANSFERASE"/>
    <property type="match status" value="1"/>
</dbReference>
<keyword evidence="1 4" id="KW-0489">Methyltransferase</keyword>
<organism evidence="4 5">
    <name type="scientific">Christensenella minuta</name>
    <dbReference type="NCBI Taxonomy" id="626937"/>
    <lineage>
        <taxon>Bacteria</taxon>
        <taxon>Bacillati</taxon>
        <taxon>Bacillota</taxon>
        <taxon>Clostridia</taxon>
        <taxon>Christensenellales</taxon>
        <taxon>Christensenellaceae</taxon>
        <taxon>Christensenella</taxon>
    </lineage>
</organism>
<dbReference type="AlphaFoldDB" id="A0A136Q6I4"/>